<evidence type="ECO:0000256" key="2">
    <source>
        <dbReference type="ARBA" id="ARBA00024900"/>
    </source>
</evidence>
<protein>
    <recommendedName>
        <fullName evidence="3">Superoxide dismutase [Cu-Zn]</fullName>
        <ecNumber evidence="3">1.15.1.1</ecNumber>
    </recommendedName>
</protein>
<proteinExistence type="inferred from homology"/>
<keyword evidence="3" id="KW-0479">Metal-binding</keyword>
<comment type="function">
    <text evidence="2">Destroys radicals which are normally produced within the cells and which are toxic to biological systems. May play a role in favoring mycobacterial survival in phagocytes.</text>
</comment>
<sequence length="233" mass="23404">MAPSTTRRPSWLTVTPALAIAVLGLAACTNSQESSDVQGTTPPVWTGAPEPAHGDGDGHGHGDEGGHSSSSDAKRVDVKDAGGNTVATADIAAEGGHLVITVEATGLRPGFHGLHFHQVGRCETNSVAPTGGAPGDFLSAGGHLQVGGASGHPASGDLTSLQIREDGRGKLVTTTDKVTLDDLTDRALIIHAGADNFANIPDRYTHGEGATGPDETTLATGDAGGRVACGVIQ</sequence>
<dbReference type="EC" id="1.15.1.1" evidence="3"/>
<reference evidence="7 8" key="1">
    <citation type="submission" date="2018-06" db="EMBL/GenBank/DDBJ databases">
        <title>Genomic Encyclopedia of Type Strains, Phase IV (KMG-IV): sequencing the most valuable type-strain genomes for metagenomic binning, comparative biology and taxonomic classification.</title>
        <authorList>
            <person name="Goeker M."/>
        </authorList>
    </citation>
    <scope>NUCLEOTIDE SEQUENCE [LARGE SCALE GENOMIC DNA]</scope>
    <source>
        <strain evidence="7 8">DSM 44599</strain>
    </source>
</reference>
<keyword evidence="5" id="KW-0732">Signal</keyword>
<keyword evidence="3" id="KW-0560">Oxidoreductase</keyword>
<dbReference type="Proteomes" id="UP000252586">
    <property type="component" value="Unassembled WGS sequence"/>
</dbReference>
<evidence type="ECO:0000259" key="6">
    <source>
        <dbReference type="Pfam" id="PF00080"/>
    </source>
</evidence>
<dbReference type="OrthoDB" id="9792957at2"/>
<dbReference type="STRING" id="1210090.GCA_001613185_04738"/>
<evidence type="ECO:0000313" key="8">
    <source>
        <dbReference type="Proteomes" id="UP000252586"/>
    </source>
</evidence>
<name>A0A366DCK8_9NOCA</name>
<feature type="domain" description="Superoxide dismutase copper/zinc binding" evidence="6">
    <location>
        <begin position="94"/>
        <end position="232"/>
    </location>
</feature>
<evidence type="ECO:0000256" key="5">
    <source>
        <dbReference type="SAM" id="SignalP"/>
    </source>
</evidence>
<dbReference type="RefSeq" id="WP_067511411.1">
    <property type="nucleotide sequence ID" value="NZ_CP107943.1"/>
</dbReference>
<feature type="region of interest" description="Disordered" evidence="4">
    <location>
        <begin position="32"/>
        <end position="75"/>
    </location>
</feature>
<comment type="caution">
    <text evidence="7">The sequence shown here is derived from an EMBL/GenBank/DDBJ whole genome shotgun (WGS) entry which is preliminary data.</text>
</comment>
<organism evidence="7 8">
    <name type="scientific">Nocardia puris</name>
    <dbReference type="NCBI Taxonomy" id="208602"/>
    <lineage>
        <taxon>Bacteria</taxon>
        <taxon>Bacillati</taxon>
        <taxon>Actinomycetota</taxon>
        <taxon>Actinomycetes</taxon>
        <taxon>Mycobacteriales</taxon>
        <taxon>Nocardiaceae</taxon>
        <taxon>Nocardia</taxon>
    </lineage>
</organism>
<evidence type="ECO:0000256" key="3">
    <source>
        <dbReference type="RuleBase" id="RU000393"/>
    </source>
</evidence>
<comment type="catalytic activity">
    <reaction evidence="3">
        <text>2 superoxide + 2 H(+) = H2O2 + O2</text>
        <dbReference type="Rhea" id="RHEA:20696"/>
        <dbReference type="ChEBI" id="CHEBI:15378"/>
        <dbReference type="ChEBI" id="CHEBI:15379"/>
        <dbReference type="ChEBI" id="CHEBI:16240"/>
        <dbReference type="ChEBI" id="CHEBI:18421"/>
        <dbReference type="EC" id="1.15.1.1"/>
    </reaction>
</comment>
<dbReference type="GO" id="GO:0046872">
    <property type="term" value="F:metal ion binding"/>
    <property type="evidence" value="ECO:0007669"/>
    <property type="project" value="UniProtKB-KW"/>
</dbReference>
<dbReference type="PROSITE" id="PS51257">
    <property type="entry name" value="PROKAR_LIPOPROTEIN"/>
    <property type="match status" value="1"/>
</dbReference>
<dbReference type="Pfam" id="PF00080">
    <property type="entry name" value="Sod_Cu"/>
    <property type="match status" value="1"/>
</dbReference>
<dbReference type="InterPro" id="IPR036423">
    <property type="entry name" value="SOD-like_Cu/Zn_dom_sf"/>
</dbReference>
<feature type="chain" id="PRO_5038426963" description="Superoxide dismutase [Cu-Zn]" evidence="5">
    <location>
        <begin position="27"/>
        <end position="233"/>
    </location>
</feature>
<feature type="signal peptide" evidence="5">
    <location>
        <begin position="1"/>
        <end position="26"/>
    </location>
</feature>
<comment type="cofactor">
    <cofactor evidence="3">
        <name>Cu cation</name>
        <dbReference type="ChEBI" id="CHEBI:23378"/>
    </cofactor>
    <text evidence="3">Binds 1 copper ion per subunit.</text>
</comment>
<dbReference type="InterPro" id="IPR001424">
    <property type="entry name" value="SOD_Cu_Zn_dom"/>
</dbReference>
<comment type="similarity">
    <text evidence="1 3">Belongs to the Cu-Zn superoxide dismutase family.</text>
</comment>
<evidence type="ECO:0000256" key="1">
    <source>
        <dbReference type="ARBA" id="ARBA00010457"/>
    </source>
</evidence>
<dbReference type="GO" id="GO:0004784">
    <property type="term" value="F:superoxide dismutase activity"/>
    <property type="evidence" value="ECO:0007669"/>
    <property type="project" value="UniProtKB-EC"/>
</dbReference>
<dbReference type="SUPFAM" id="SSF49329">
    <property type="entry name" value="Cu,Zn superoxide dismutase-like"/>
    <property type="match status" value="1"/>
</dbReference>
<comment type="cofactor">
    <cofactor evidence="3">
        <name>Zn(2+)</name>
        <dbReference type="ChEBI" id="CHEBI:29105"/>
    </cofactor>
    <text evidence="3">Binds 1 zinc ion per subunit.</text>
</comment>
<dbReference type="EMBL" id="QNRE01000010">
    <property type="protein sequence ID" value="RBO87792.1"/>
    <property type="molecule type" value="Genomic_DNA"/>
</dbReference>
<dbReference type="InterPro" id="IPR018152">
    <property type="entry name" value="SOD_Cu/Zn_BS"/>
</dbReference>
<dbReference type="AlphaFoldDB" id="A0A366DCK8"/>
<dbReference type="NCBIfam" id="NF047631">
    <property type="entry name" value="SodCMycob"/>
    <property type="match status" value="1"/>
</dbReference>
<accession>A0A366DCK8</accession>
<evidence type="ECO:0000256" key="4">
    <source>
        <dbReference type="SAM" id="MobiDB-lite"/>
    </source>
</evidence>
<feature type="compositionally biased region" description="Basic and acidic residues" evidence="4">
    <location>
        <begin position="52"/>
        <end position="75"/>
    </location>
</feature>
<feature type="compositionally biased region" description="Polar residues" evidence="4">
    <location>
        <begin position="32"/>
        <end position="43"/>
    </location>
</feature>
<evidence type="ECO:0000313" key="7">
    <source>
        <dbReference type="EMBL" id="RBO87792.1"/>
    </source>
</evidence>
<keyword evidence="3" id="KW-0186">Copper</keyword>
<gene>
    <name evidence="7" type="ORF">DFR74_11045</name>
</gene>
<keyword evidence="3" id="KW-0862">Zinc</keyword>
<dbReference type="PROSITE" id="PS00332">
    <property type="entry name" value="SOD_CU_ZN_2"/>
    <property type="match status" value="1"/>
</dbReference>
<keyword evidence="8" id="KW-1185">Reference proteome</keyword>
<dbReference type="Gene3D" id="2.60.40.200">
    <property type="entry name" value="Superoxide dismutase, copper/zinc binding domain"/>
    <property type="match status" value="1"/>
</dbReference>